<evidence type="ECO:0000259" key="8">
    <source>
        <dbReference type="Pfam" id="PF00113"/>
    </source>
</evidence>
<keyword evidence="5" id="KW-0456">Lyase</keyword>
<accession>A0A4U1F847</accession>
<feature type="non-terminal residue" evidence="9">
    <location>
        <position position="243"/>
    </location>
</feature>
<evidence type="ECO:0000256" key="6">
    <source>
        <dbReference type="ARBA" id="ARBA00031125"/>
    </source>
</evidence>
<dbReference type="InterPro" id="IPR000941">
    <property type="entry name" value="Enolase"/>
</dbReference>
<dbReference type="InterPro" id="IPR036849">
    <property type="entry name" value="Enolase-like_C_sf"/>
</dbReference>
<sequence length="243" mass="27856">MPVLQTSMPRGASASVFEALKIWDSDRTQYIKASQRRRLANLTEMDGPEAKSEFGMSATVGCPLLPVPLELLRGGPPALLKSSCNWQFECSQWWFSRWQLGDRSSRSFLLVQQTSRKPRALEWRFATTLKNVTEENEGKAVTNEGHEEGFAPNILENKEAPEHNQESQLHKQGCNWHSVAASQFFRFGKHVLDFKSPEEPSRYIFPEQQVALYKSSLRDWYCLSKTASEHIDWEAWTKFIAGE</sequence>
<name>A0A4U1F847_MONMO</name>
<dbReference type="EC" id="4.2.1.11" evidence="3"/>
<dbReference type="SUPFAM" id="SSF51604">
    <property type="entry name" value="Enolase C-terminal domain-like"/>
    <property type="match status" value="1"/>
</dbReference>
<dbReference type="EMBL" id="RWIC01000310">
    <property type="protein sequence ID" value="TKC45691.1"/>
    <property type="molecule type" value="Genomic_DNA"/>
</dbReference>
<evidence type="ECO:0000256" key="3">
    <source>
        <dbReference type="ARBA" id="ARBA00012058"/>
    </source>
</evidence>
<evidence type="ECO:0000256" key="7">
    <source>
        <dbReference type="ARBA" id="ARBA00032132"/>
    </source>
</evidence>
<dbReference type="AlphaFoldDB" id="A0A4U1F847"/>
<comment type="caution">
    <text evidence="9">The sequence shown here is derived from an EMBL/GenBank/DDBJ whole genome shotgun (WGS) entry which is preliminary data.</text>
</comment>
<comment type="pathway">
    <text evidence="1">Carbohydrate degradation; glycolysis; pyruvate from D-glyceraldehyde 3-phosphate: step 4/5.</text>
</comment>
<dbReference type="GO" id="GO:0006096">
    <property type="term" value="P:glycolytic process"/>
    <property type="evidence" value="ECO:0007669"/>
    <property type="project" value="UniProtKB-UniPathway"/>
</dbReference>
<evidence type="ECO:0000256" key="5">
    <source>
        <dbReference type="ARBA" id="ARBA00023239"/>
    </source>
</evidence>
<dbReference type="Gene3D" id="3.20.20.120">
    <property type="entry name" value="Enolase-like C-terminal domain"/>
    <property type="match status" value="1"/>
</dbReference>
<proteinExistence type="inferred from homology"/>
<dbReference type="PANTHER" id="PTHR11902:SF1">
    <property type="entry name" value="ENOLASE"/>
    <property type="match status" value="1"/>
</dbReference>
<keyword evidence="4" id="KW-0324">Glycolysis</keyword>
<feature type="domain" description="Enolase C-terminal TIM barrel" evidence="8">
    <location>
        <begin position="128"/>
        <end position="240"/>
    </location>
</feature>
<organism evidence="9 10">
    <name type="scientific">Monodon monoceros</name>
    <name type="common">Narwhal</name>
    <name type="synonym">Ceratodon monodon</name>
    <dbReference type="NCBI Taxonomy" id="40151"/>
    <lineage>
        <taxon>Eukaryota</taxon>
        <taxon>Metazoa</taxon>
        <taxon>Chordata</taxon>
        <taxon>Craniata</taxon>
        <taxon>Vertebrata</taxon>
        <taxon>Euteleostomi</taxon>
        <taxon>Mammalia</taxon>
        <taxon>Eutheria</taxon>
        <taxon>Laurasiatheria</taxon>
        <taxon>Artiodactyla</taxon>
        <taxon>Whippomorpha</taxon>
        <taxon>Cetacea</taxon>
        <taxon>Odontoceti</taxon>
        <taxon>Monodontidae</taxon>
        <taxon>Monodon</taxon>
    </lineage>
</organism>
<evidence type="ECO:0000256" key="4">
    <source>
        <dbReference type="ARBA" id="ARBA00023152"/>
    </source>
</evidence>
<dbReference type="GO" id="GO:0000015">
    <property type="term" value="C:phosphopyruvate hydratase complex"/>
    <property type="evidence" value="ECO:0007669"/>
    <property type="project" value="InterPro"/>
</dbReference>
<dbReference type="Pfam" id="PF00113">
    <property type="entry name" value="Enolase_C"/>
    <property type="match status" value="1"/>
</dbReference>
<dbReference type="InterPro" id="IPR020810">
    <property type="entry name" value="Enolase_C"/>
</dbReference>
<reference evidence="10" key="1">
    <citation type="journal article" date="2019" name="IScience">
        <title>Narwhal Genome Reveals Long-Term Low Genetic Diversity despite Current Large Abundance Size.</title>
        <authorList>
            <person name="Westbury M.V."/>
            <person name="Petersen B."/>
            <person name="Garde E."/>
            <person name="Heide-Jorgensen M.P."/>
            <person name="Lorenzen E.D."/>
        </authorList>
    </citation>
    <scope>NUCLEOTIDE SEQUENCE [LARGE SCALE GENOMIC DNA]</scope>
</reference>
<dbReference type="UniPathway" id="UPA00109">
    <property type="reaction ID" value="UER00187"/>
</dbReference>
<dbReference type="Proteomes" id="UP000308365">
    <property type="component" value="Unassembled WGS sequence"/>
</dbReference>
<dbReference type="GO" id="GO:0004634">
    <property type="term" value="F:phosphopyruvate hydratase activity"/>
    <property type="evidence" value="ECO:0007669"/>
    <property type="project" value="UniProtKB-EC"/>
</dbReference>
<protein>
    <recommendedName>
        <fullName evidence="3">phosphopyruvate hydratase</fullName>
        <ecNumber evidence="3">4.2.1.11</ecNumber>
    </recommendedName>
    <alternativeName>
        <fullName evidence="6">2-phospho-D-glycerate hydro-lyase</fullName>
    </alternativeName>
    <alternativeName>
        <fullName evidence="7">2-phosphoglycerate dehydratase</fullName>
    </alternativeName>
</protein>
<evidence type="ECO:0000256" key="2">
    <source>
        <dbReference type="ARBA" id="ARBA00009604"/>
    </source>
</evidence>
<evidence type="ECO:0000313" key="10">
    <source>
        <dbReference type="Proteomes" id="UP000308365"/>
    </source>
</evidence>
<dbReference type="GO" id="GO:0000287">
    <property type="term" value="F:magnesium ion binding"/>
    <property type="evidence" value="ECO:0007669"/>
    <property type="project" value="InterPro"/>
</dbReference>
<dbReference type="PANTHER" id="PTHR11902">
    <property type="entry name" value="ENOLASE"/>
    <property type="match status" value="1"/>
</dbReference>
<gene>
    <name evidence="9" type="ORF">EI555_002085</name>
</gene>
<evidence type="ECO:0000313" key="9">
    <source>
        <dbReference type="EMBL" id="TKC45691.1"/>
    </source>
</evidence>
<evidence type="ECO:0000256" key="1">
    <source>
        <dbReference type="ARBA" id="ARBA00005031"/>
    </source>
</evidence>
<comment type="similarity">
    <text evidence="2">Belongs to the enolase family.</text>
</comment>